<comment type="caution">
    <text evidence="1">The sequence shown here is derived from an EMBL/GenBank/DDBJ whole genome shotgun (WGS) entry which is preliminary data.</text>
</comment>
<accession>A0AAQ4E2K0</accession>
<dbReference type="Proteomes" id="UP001321473">
    <property type="component" value="Unassembled WGS sequence"/>
</dbReference>
<gene>
    <name evidence="1" type="ORF">V5799_014595</name>
</gene>
<proteinExistence type="predicted"/>
<sequence>MPAAEWRRISDEAYFSDLLYPCSDDLPQVQPAGPPTDTFAIEYVKILGERTTACLGHATKLLAVSVTPEGSGLTLQALHARGSVARYNLPESCSSLQDVMEAPDQDTLQSLSQAQALTNLYGFLVSHAAYAFFVSEQAEKYANSSCAIPNEHSLAENSRTLAAQLRDLLCTIKLTASVHGGNVEFSASEERVAALRVCDESTCSRRLLRDCQVVASVTNVLHTLQRYLMGLQPDEAS</sequence>
<organism evidence="1 2">
    <name type="scientific">Amblyomma americanum</name>
    <name type="common">Lone star tick</name>
    <dbReference type="NCBI Taxonomy" id="6943"/>
    <lineage>
        <taxon>Eukaryota</taxon>
        <taxon>Metazoa</taxon>
        <taxon>Ecdysozoa</taxon>
        <taxon>Arthropoda</taxon>
        <taxon>Chelicerata</taxon>
        <taxon>Arachnida</taxon>
        <taxon>Acari</taxon>
        <taxon>Parasitiformes</taxon>
        <taxon>Ixodida</taxon>
        <taxon>Ixodoidea</taxon>
        <taxon>Ixodidae</taxon>
        <taxon>Amblyomminae</taxon>
        <taxon>Amblyomma</taxon>
    </lineage>
</organism>
<dbReference type="AlphaFoldDB" id="A0AAQ4E2K0"/>
<keyword evidence="2" id="KW-1185">Reference proteome</keyword>
<reference evidence="1 2" key="1">
    <citation type="journal article" date="2023" name="Arcadia Sci">
        <title>De novo assembly of a long-read Amblyomma americanum tick genome.</title>
        <authorList>
            <person name="Chou S."/>
            <person name="Poskanzer K.E."/>
            <person name="Rollins M."/>
            <person name="Thuy-Boun P.S."/>
        </authorList>
    </citation>
    <scope>NUCLEOTIDE SEQUENCE [LARGE SCALE GENOMIC DNA]</scope>
    <source>
        <strain evidence="1">F_SG_1</strain>
        <tissue evidence="1">Salivary glands</tissue>
    </source>
</reference>
<evidence type="ECO:0000313" key="1">
    <source>
        <dbReference type="EMBL" id="KAK8768940.1"/>
    </source>
</evidence>
<dbReference type="EMBL" id="JARKHS020023261">
    <property type="protein sequence ID" value="KAK8768940.1"/>
    <property type="molecule type" value="Genomic_DNA"/>
</dbReference>
<evidence type="ECO:0000313" key="2">
    <source>
        <dbReference type="Proteomes" id="UP001321473"/>
    </source>
</evidence>
<protein>
    <submittedName>
        <fullName evidence="1">Uncharacterized protein</fullName>
    </submittedName>
</protein>
<name>A0AAQ4E2K0_AMBAM</name>